<evidence type="ECO:0000256" key="1">
    <source>
        <dbReference type="ARBA" id="ARBA00004651"/>
    </source>
</evidence>
<keyword evidence="10" id="KW-1185">Reference proteome</keyword>
<evidence type="ECO:0000256" key="3">
    <source>
        <dbReference type="ARBA" id="ARBA00022475"/>
    </source>
</evidence>
<sequence>MTASAPAPAPARAAVRAAARHPVLVALRGSRAAWAFGVLALTWTGAVVFASGFDSTSSFRYLVQTASFLGIVAVGQTLVVMMSGIDLSVSGVVALSAVVCAKVAGEGGGAAGITAALVLSALVGAVNAAGVIWLRVPPMVMTLATGTIISGALLVYTNGSPSSAKVPLLDSLANGRLLGVPYSFVLWLAVSAAAVWLLHLSRTGRYAFALGSSEPASRASGVPLGATAFIAYSACAVLAGVAGLVLLGFTGTSSLTMGTPYQLLSIASVVLGGTSILGGRGHLLGTVAGALLLTLLTALLISWNLSEGVRQVVLGVLIIALLLVYARERRS</sequence>
<evidence type="ECO:0000256" key="4">
    <source>
        <dbReference type="ARBA" id="ARBA00022519"/>
    </source>
</evidence>
<feature type="transmembrane region" description="Helical" evidence="8">
    <location>
        <begin position="261"/>
        <end position="278"/>
    </location>
</feature>
<proteinExistence type="predicted"/>
<dbReference type="Pfam" id="PF02653">
    <property type="entry name" value="BPD_transp_2"/>
    <property type="match status" value="1"/>
</dbReference>
<dbReference type="PANTHER" id="PTHR32196">
    <property type="entry name" value="ABC TRANSPORTER PERMEASE PROTEIN YPHD-RELATED-RELATED"/>
    <property type="match status" value="1"/>
</dbReference>
<feature type="transmembrane region" description="Helical" evidence="8">
    <location>
        <begin position="283"/>
        <end position="303"/>
    </location>
</feature>
<dbReference type="AlphaFoldDB" id="A0A6G4VL03"/>
<feature type="transmembrane region" description="Helical" evidence="8">
    <location>
        <begin position="309"/>
        <end position="326"/>
    </location>
</feature>
<reference evidence="9 10" key="1">
    <citation type="submission" date="2020-02" db="EMBL/GenBank/DDBJ databases">
        <title>Whole-genome analyses of novel actinobacteria.</title>
        <authorList>
            <person name="Sahin N."/>
            <person name="Gencbay T."/>
        </authorList>
    </citation>
    <scope>NUCLEOTIDE SEQUENCE [LARGE SCALE GENOMIC DNA]</scope>
    <source>
        <strain evidence="9 10">HC44</strain>
    </source>
</reference>
<evidence type="ECO:0000256" key="5">
    <source>
        <dbReference type="ARBA" id="ARBA00022692"/>
    </source>
</evidence>
<dbReference type="Proteomes" id="UP000472335">
    <property type="component" value="Unassembled WGS sequence"/>
</dbReference>
<evidence type="ECO:0000256" key="6">
    <source>
        <dbReference type="ARBA" id="ARBA00022989"/>
    </source>
</evidence>
<keyword evidence="7 8" id="KW-0472">Membrane</keyword>
<feature type="transmembrane region" description="Helical" evidence="8">
    <location>
        <begin position="110"/>
        <end position="133"/>
    </location>
</feature>
<comment type="caution">
    <text evidence="9">The sequence shown here is derived from an EMBL/GenBank/DDBJ whole genome shotgun (WGS) entry which is preliminary data.</text>
</comment>
<feature type="transmembrane region" description="Helical" evidence="8">
    <location>
        <begin position="32"/>
        <end position="53"/>
    </location>
</feature>
<dbReference type="RefSeq" id="WP_165269642.1">
    <property type="nucleotide sequence ID" value="NZ_JAAKZY010000298.1"/>
</dbReference>
<dbReference type="GO" id="GO:0022857">
    <property type="term" value="F:transmembrane transporter activity"/>
    <property type="evidence" value="ECO:0007669"/>
    <property type="project" value="InterPro"/>
</dbReference>
<dbReference type="PANTHER" id="PTHR32196:SF21">
    <property type="entry name" value="ABC TRANSPORTER PERMEASE PROTEIN YPHD-RELATED"/>
    <property type="match status" value="1"/>
</dbReference>
<keyword evidence="4" id="KW-0997">Cell inner membrane</keyword>
<feature type="transmembrane region" description="Helical" evidence="8">
    <location>
        <begin position="59"/>
        <end position="80"/>
    </location>
</feature>
<gene>
    <name evidence="9" type="ORF">G5C60_46550</name>
</gene>
<dbReference type="GO" id="GO:0005886">
    <property type="term" value="C:plasma membrane"/>
    <property type="evidence" value="ECO:0007669"/>
    <property type="project" value="UniProtKB-SubCell"/>
</dbReference>
<dbReference type="EMBL" id="JAAKZY010000298">
    <property type="protein sequence ID" value="NGO14858.1"/>
    <property type="molecule type" value="Genomic_DNA"/>
</dbReference>
<organism evidence="9 10">
    <name type="scientific">Streptomyces scabichelini</name>
    <dbReference type="NCBI Taxonomy" id="2711217"/>
    <lineage>
        <taxon>Bacteria</taxon>
        <taxon>Bacillati</taxon>
        <taxon>Actinomycetota</taxon>
        <taxon>Actinomycetes</taxon>
        <taxon>Kitasatosporales</taxon>
        <taxon>Streptomycetaceae</taxon>
        <taxon>Streptomyces</taxon>
    </lineage>
</organism>
<dbReference type="InterPro" id="IPR001851">
    <property type="entry name" value="ABC_transp_permease"/>
</dbReference>
<protein>
    <submittedName>
        <fullName evidence="9">ABC transporter permease</fullName>
    </submittedName>
</protein>
<dbReference type="CDD" id="cd06579">
    <property type="entry name" value="TM_PBP1_transp_AraH_like"/>
    <property type="match status" value="1"/>
</dbReference>
<evidence type="ECO:0000256" key="8">
    <source>
        <dbReference type="SAM" id="Phobius"/>
    </source>
</evidence>
<comment type="subcellular location">
    <subcellularLocation>
        <location evidence="1">Cell membrane</location>
        <topology evidence="1">Multi-pass membrane protein</topology>
    </subcellularLocation>
</comment>
<keyword evidence="3" id="KW-1003">Cell membrane</keyword>
<keyword evidence="5 8" id="KW-0812">Transmembrane</keyword>
<evidence type="ECO:0000313" key="10">
    <source>
        <dbReference type="Proteomes" id="UP000472335"/>
    </source>
</evidence>
<evidence type="ECO:0000313" key="9">
    <source>
        <dbReference type="EMBL" id="NGO14858.1"/>
    </source>
</evidence>
<keyword evidence="6 8" id="KW-1133">Transmembrane helix</keyword>
<feature type="transmembrane region" description="Helical" evidence="8">
    <location>
        <begin position="179"/>
        <end position="200"/>
    </location>
</feature>
<keyword evidence="2" id="KW-0813">Transport</keyword>
<name>A0A6G4VL03_9ACTN</name>
<accession>A0A6G4VL03</accession>
<evidence type="ECO:0000256" key="2">
    <source>
        <dbReference type="ARBA" id="ARBA00022448"/>
    </source>
</evidence>
<evidence type="ECO:0000256" key="7">
    <source>
        <dbReference type="ARBA" id="ARBA00023136"/>
    </source>
</evidence>
<feature type="transmembrane region" description="Helical" evidence="8">
    <location>
        <begin position="140"/>
        <end position="159"/>
    </location>
</feature>
<feature type="transmembrane region" description="Helical" evidence="8">
    <location>
        <begin position="221"/>
        <end position="249"/>
    </location>
</feature>